<evidence type="ECO:0000313" key="9">
    <source>
        <dbReference type="Proteomes" id="UP000230093"/>
    </source>
</evidence>
<accession>A0A2H0WCL3</accession>
<organism evidence="8 9">
    <name type="scientific">Candidatus Beckwithbacteria bacterium CG10_big_fil_rev_8_21_14_0_10_34_10</name>
    <dbReference type="NCBI Taxonomy" id="1974495"/>
    <lineage>
        <taxon>Bacteria</taxon>
        <taxon>Candidatus Beckwithiibacteriota</taxon>
    </lineage>
</organism>
<dbReference type="PANTHER" id="PTHR11078">
    <property type="entry name" value="N UTILIZATION SUBSTANCE PROTEIN B-RELATED"/>
    <property type="match status" value="1"/>
</dbReference>
<dbReference type="GO" id="GO:0031564">
    <property type="term" value="P:transcription antitermination"/>
    <property type="evidence" value="ECO:0007669"/>
    <property type="project" value="UniProtKB-KW"/>
</dbReference>
<dbReference type="SUPFAM" id="SSF48013">
    <property type="entry name" value="NusB-like"/>
    <property type="match status" value="1"/>
</dbReference>
<dbReference type="AlphaFoldDB" id="A0A2H0WCL3"/>
<keyword evidence="4 6" id="KW-0805">Transcription regulation</keyword>
<keyword evidence="3 6" id="KW-0694">RNA-binding</keyword>
<comment type="function">
    <text evidence="6">Involved in transcription antitermination. Required for transcription of ribosomal RNA (rRNA) genes. Binds specifically to the boxA antiterminator sequence of the ribosomal RNA (rrn) operons.</text>
</comment>
<protein>
    <recommendedName>
        <fullName evidence="6">Transcription antitermination protein NusB</fullName>
    </recommendedName>
    <alternativeName>
        <fullName evidence="6">Antitermination factor NusB</fullName>
    </alternativeName>
</protein>
<evidence type="ECO:0000256" key="3">
    <source>
        <dbReference type="ARBA" id="ARBA00022884"/>
    </source>
</evidence>
<evidence type="ECO:0000259" key="7">
    <source>
        <dbReference type="Pfam" id="PF01029"/>
    </source>
</evidence>
<dbReference type="Proteomes" id="UP000230093">
    <property type="component" value="Unassembled WGS sequence"/>
</dbReference>
<name>A0A2H0WCL3_9BACT</name>
<comment type="caution">
    <text evidence="8">The sequence shown here is derived from an EMBL/GenBank/DDBJ whole genome shotgun (WGS) entry which is preliminary data.</text>
</comment>
<reference evidence="9" key="1">
    <citation type="submission" date="2017-09" db="EMBL/GenBank/DDBJ databases">
        <title>Depth-based differentiation of microbial function through sediment-hosted aquifers and enrichment of novel symbionts in the deep terrestrial subsurface.</title>
        <authorList>
            <person name="Probst A.J."/>
            <person name="Ladd B."/>
            <person name="Jarett J.K."/>
            <person name="Geller-Mcgrath D.E."/>
            <person name="Sieber C.M.K."/>
            <person name="Emerson J.B."/>
            <person name="Anantharaman K."/>
            <person name="Thomas B.C."/>
            <person name="Malmstrom R."/>
            <person name="Stieglmeier M."/>
            <person name="Klingl A."/>
            <person name="Woyke T."/>
            <person name="Ryan C.M."/>
            <person name="Banfield J.F."/>
        </authorList>
    </citation>
    <scope>NUCLEOTIDE SEQUENCE [LARGE SCALE GENOMIC DNA]</scope>
</reference>
<dbReference type="NCBIfam" id="TIGR01951">
    <property type="entry name" value="nusB"/>
    <property type="match status" value="1"/>
</dbReference>
<dbReference type="HAMAP" id="MF_00073">
    <property type="entry name" value="NusB"/>
    <property type="match status" value="1"/>
</dbReference>
<sequence length="123" mass="13899">MKTAKDPRHKKRKDIIKKLFSFSFDQHITSSEDPLIKPILKSLKQIDPLIAKSAPEWPVNKLNKVDLAVLRLAIFELLQKKTPEKVIIDEAIELAKEFGADSSPRFVNGVLGTVLLKIKGKNE</sequence>
<keyword evidence="5 6" id="KW-0804">Transcription</keyword>
<dbReference type="GO" id="GO:0005829">
    <property type="term" value="C:cytosol"/>
    <property type="evidence" value="ECO:0007669"/>
    <property type="project" value="TreeGrafter"/>
</dbReference>
<dbReference type="InterPro" id="IPR035926">
    <property type="entry name" value="NusB-like_sf"/>
</dbReference>
<dbReference type="Pfam" id="PF01029">
    <property type="entry name" value="NusB"/>
    <property type="match status" value="1"/>
</dbReference>
<dbReference type="GO" id="GO:0003723">
    <property type="term" value="F:RNA binding"/>
    <property type="evidence" value="ECO:0007669"/>
    <property type="project" value="UniProtKB-UniRule"/>
</dbReference>
<feature type="domain" description="NusB/RsmB/TIM44" evidence="7">
    <location>
        <begin position="34"/>
        <end position="114"/>
    </location>
</feature>
<proteinExistence type="inferred from homology"/>
<dbReference type="InterPro" id="IPR006027">
    <property type="entry name" value="NusB_RsmB_TIM44"/>
</dbReference>
<comment type="similarity">
    <text evidence="1 6">Belongs to the NusB family.</text>
</comment>
<keyword evidence="2 6" id="KW-0889">Transcription antitermination</keyword>
<dbReference type="Gene3D" id="1.10.940.10">
    <property type="entry name" value="NusB-like"/>
    <property type="match status" value="1"/>
</dbReference>
<evidence type="ECO:0000256" key="2">
    <source>
        <dbReference type="ARBA" id="ARBA00022814"/>
    </source>
</evidence>
<dbReference type="InterPro" id="IPR011605">
    <property type="entry name" value="NusB_fam"/>
</dbReference>
<evidence type="ECO:0000256" key="4">
    <source>
        <dbReference type="ARBA" id="ARBA00023015"/>
    </source>
</evidence>
<evidence type="ECO:0000256" key="1">
    <source>
        <dbReference type="ARBA" id="ARBA00005952"/>
    </source>
</evidence>
<evidence type="ECO:0000256" key="5">
    <source>
        <dbReference type="ARBA" id="ARBA00023163"/>
    </source>
</evidence>
<evidence type="ECO:0000313" key="8">
    <source>
        <dbReference type="EMBL" id="PIS09668.1"/>
    </source>
</evidence>
<dbReference type="GO" id="GO:0006353">
    <property type="term" value="P:DNA-templated transcription termination"/>
    <property type="evidence" value="ECO:0007669"/>
    <property type="project" value="UniProtKB-UniRule"/>
</dbReference>
<gene>
    <name evidence="6 8" type="primary">nusB</name>
    <name evidence="8" type="ORF">COT75_00530</name>
</gene>
<dbReference type="PANTHER" id="PTHR11078:SF3">
    <property type="entry name" value="ANTITERMINATION NUSB DOMAIN-CONTAINING PROTEIN"/>
    <property type="match status" value="1"/>
</dbReference>
<dbReference type="EMBL" id="PEZT01000001">
    <property type="protein sequence ID" value="PIS09668.1"/>
    <property type="molecule type" value="Genomic_DNA"/>
</dbReference>
<evidence type="ECO:0000256" key="6">
    <source>
        <dbReference type="HAMAP-Rule" id="MF_00073"/>
    </source>
</evidence>